<organism evidence="2 3">
    <name type="scientific">Saccharicrinis fermentans DSM 9555 = JCM 21142</name>
    <dbReference type="NCBI Taxonomy" id="869213"/>
    <lineage>
        <taxon>Bacteria</taxon>
        <taxon>Pseudomonadati</taxon>
        <taxon>Bacteroidota</taxon>
        <taxon>Bacteroidia</taxon>
        <taxon>Marinilabiliales</taxon>
        <taxon>Marinilabiliaceae</taxon>
        <taxon>Saccharicrinis</taxon>
    </lineage>
</organism>
<evidence type="ECO:0000313" key="3">
    <source>
        <dbReference type="Proteomes" id="UP000019402"/>
    </source>
</evidence>
<dbReference type="eggNOG" id="COG0664">
    <property type="taxonomic scope" value="Bacteria"/>
</dbReference>
<name>W7YA06_9BACT</name>
<feature type="domain" description="Cyclic nucleotide-binding" evidence="1">
    <location>
        <begin position="21"/>
        <end position="67"/>
    </location>
</feature>
<reference evidence="2 3" key="1">
    <citation type="journal article" date="2014" name="Genome Announc.">
        <title>Draft Genome Sequence of Cytophaga fermentans JCM 21142T, a Facultative Anaerobe Isolated from Marine Mud.</title>
        <authorList>
            <person name="Starns D."/>
            <person name="Oshima K."/>
            <person name="Suda W."/>
            <person name="Iino T."/>
            <person name="Yuki M."/>
            <person name="Inoue J."/>
            <person name="Kitamura K."/>
            <person name="Iida T."/>
            <person name="Darby A."/>
            <person name="Hattori M."/>
            <person name="Ohkuma M."/>
        </authorList>
    </citation>
    <scope>NUCLEOTIDE SEQUENCE [LARGE SCALE GENOMIC DNA]</scope>
    <source>
        <strain evidence="2 3">JCM 21142</strain>
    </source>
</reference>
<dbReference type="PROSITE" id="PS50042">
    <property type="entry name" value="CNMP_BINDING_3"/>
    <property type="match status" value="1"/>
</dbReference>
<dbReference type="InterPro" id="IPR018490">
    <property type="entry name" value="cNMP-bd_dom_sf"/>
</dbReference>
<accession>W7YA06</accession>
<dbReference type="AlphaFoldDB" id="W7YA06"/>
<dbReference type="InterPro" id="IPR014710">
    <property type="entry name" value="RmlC-like_jellyroll"/>
</dbReference>
<dbReference type="STRING" id="869213.GCA_000517085_00613"/>
<dbReference type="CDD" id="cd00038">
    <property type="entry name" value="CAP_ED"/>
    <property type="match status" value="1"/>
</dbReference>
<gene>
    <name evidence="2" type="ORF">JCM21142_83085</name>
</gene>
<comment type="caution">
    <text evidence="2">The sequence shown here is derived from an EMBL/GenBank/DDBJ whole genome shotgun (WGS) entry which is preliminary data.</text>
</comment>
<proteinExistence type="predicted"/>
<dbReference type="EMBL" id="BAMD01000044">
    <property type="protein sequence ID" value="GAF04383.1"/>
    <property type="molecule type" value="Genomic_DNA"/>
</dbReference>
<dbReference type="Pfam" id="PF00027">
    <property type="entry name" value="cNMP_binding"/>
    <property type="match status" value="1"/>
</dbReference>
<keyword evidence="3" id="KW-1185">Reference proteome</keyword>
<evidence type="ECO:0000313" key="2">
    <source>
        <dbReference type="EMBL" id="GAF04383.1"/>
    </source>
</evidence>
<sequence>MIEPIIYISYCMNDFIEQAENITSLEKEVREELAELLKKRTFKKGEMVNHKGKISRHLYFVEKGLLKHYYYHNGNQYILRFFCDHRFVTISDSFLSNIPAKYSTIALEDSTLIYLEYDKMEYLCSKYHSFERFIRIVISNMAIMSIERLKTMLHENATERYDKFILEYGHLQQRISLGDTASFLGISQVSLSRIRSRK</sequence>
<dbReference type="SUPFAM" id="SSF51206">
    <property type="entry name" value="cAMP-binding domain-like"/>
    <property type="match status" value="1"/>
</dbReference>
<dbReference type="Gene3D" id="2.60.120.10">
    <property type="entry name" value="Jelly Rolls"/>
    <property type="match status" value="1"/>
</dbReference>
<protein>
    <submittedName>
        <fullName evidence="2">Cyclic nucleotide-binding domain protein</fullName>
    </submittedName>
</protein>
<dbReference type="Proteomes" id="UP000019402">
    <property type="component" value="Unassembled WGS sequence"/>
</dbReference>
<evidence type="ECO:0000259" key="1">
    <source>
        <dbReference type="PROSITE" id="PS50042"/>
    </source>
</evidence>
<dbReference type="InterPro" id="IPR000595">
    <property type="entry name" value="cNMP-bd_dom"/>
</dbReference>